<keyword evidence="1 5" id="KW-0699">rRNA-binding</keyword>
<keyword evidence="4 5" id="KW-0687">Ribonucleoprotein</keyword>
<evidence type="ECO:0000256" key="4">
    <source>
        <dbReference type="ARBA" id="ARBA00023274"/>
    </source>
</evidence>
<comment type="function">
    <text evidence="5">This is one of the proteins that binds to the 5S RNA in the ribosome where it forms part of the central protuberance.</text>
</comment>
<name>A0A6M1RRI1_9BACT</name>
<dbReference type="InterPro" id="IPR020930">
    <property type="entry name" value="Ribosomal_uL5_bac-type"/>
</dbReference>
<keyword evidence="3 5" id="KW-0689">Ribosomal protein</keyword>
<feature type="compositionally biased region" description="Basic and acidic residues" evidence="6">
    <location>
        <begin position="209"/>
        <end position="235"/>
    </location>
</feature>
<feature type="domain" description="Large ribosomal subunit protein bL25 beta" evidence="8">
    <location>
        <begin position="104"/>
        <end position="188"/>
    </location>
</feature>
<feature type="domain" description="Large ribosomal subunit protein bL25 L25" evidence="7">
    <location>
        <begin position="6"/>
        <end position="96"/>
    </location>
</feature>
<comment type="caution">
    <text evidence="9">The sequence shown here is derived from an EMBL/GenBank/DDBJ whole genome shotgun (WGS) entry which is preliminary data.</text>
</comment>
<keyword evidence="10" id="KW-1185">Reference proteome</keyword>
<evidence type="ECO:0000256" key="1">
    <source>
        <dbReference type="ARBA" id="ARBA00022730"/>
    </source>
</evidence>
<dbReference type="CDD" id="cd00495">
    <property type="entry name" value="Ribosomal_L25_TL5_CTC"/>
    <property type="match status" value="1"/>
</dbReference>
<dbReference type="Proteomes" id="UP000477311">
    <property type="component" value="Unassembled WGS sequence"/>
</dbReference>
<evidence type="ECO:0000256" key="6">
    <source>
        <dbReference type="SAM" id="MobiDB-lite"/>
    </source>
</evidence>
<dbReference type="InterPro" id="IPR029751">
    <property type="entry name" value="Ribosomal_L25_dom"/>
</dbReference>
<feature type="region of interest" description="Disordered" evidence="6">
    <location>
        <begin position="193"/>
        <end position="235"/>
    </location>
</feature>
<organism evidence="9 10">
    <name type="scientific">Limisphaera ngatamarikiensis</name>
    <dbReference type="NCBI Taxonomy" id="1324935"/>
    <lineage>
        <taxon>Bacteria</taxon>
        <taxon>Pseudomonadati</taxon>
        <taxon>Verrucomicrobiota</taxon>
        <taxon>Verrucomicrobiia</taxon>
        <taxon>Limisphaerales</taxon>
        <taxon>Limisphaeraceae</taxon>
        <taxon>Limisphaera</taxon>
    </lineage>
</organism>
<evidence type="ECO:0000259" key="7">
    <source>
        <dbReference type="Pfam" id="PF01386"/>
    </source>
</evidence>
<dbReference type="InterPro" id="IPR020056">
    <property type="entry name" value="Rbsml_bL25/Gln-tRNA_synth_N"/>
</dbReference>
<evidence type="ECO:0000313" key="10">
    <source>
        <dbReference type="Proteomes" id="UP000477311"/>
    </source>
</evidence>
<comment type="subunit">
    <text evidence="5">Part of the 50S ribosomal subunit; part of the 5S rRNA/L5/L18/L25 subcomplex. Contacts the 5S rRNA. Binds to the 5S rRNA independently of L5 and L18.</text>
</comment>
<gene>
    <name evidence="5" type="primary">rplY</name>
    <name evidence="5" type="synonym">ctc</name>
    <name evidence="9" type="ORF">G4L39_12585</name>
</gene>
<dbReference type="Pfam" id="PF01386">
    <property type="entry name" value="Ribosomal_L25p"/>
    <property type="match status" value="1"/>
</dbReference>
<evidence type="ECO:0000256" key="2">
    <source>
        <dbReference type="ARBA" id="ARBA00022884"/>
    </source>
</evidence>
<dbReference type="Gene3D" id="2.40.240.10">
    <property type="entry name" value="Ribosomal Protein L25, Chain P"/>
    <property type="match status" value="1"/>
</dbReference>
<evidence type="ECO:0000256" key="3">
    <source>
        <dbReference type="ARBA" id="ARBA00022980"/>
    </source>
</evidence>
<dbReference type="EMBL" id="JAAKYA010000082">
    <property type="protein sequence ID" value="NGO40223.1"/>
    <property type="molecule type" value="Genomic_DNA"/>
</dbReference>
<dbReference type="RefSeq" id="WP_165108589.1">
    <property type="nucleotide sequence ID" value="NZ_JAAKYA010000082.1"/>
</dbReference>
<dbReference type="SUPFAM" id="SSF50715">
    <property type="entry name" value="Ribosomal protein L25-like"/>
    <property type="match status" value="1"/>
</dbReference>
<accession>A0A6M1RRI1</accession>
<dbReference type="AlphaFoldDB" id="A0A6M1RRI1"/>
<keyword evidence="2 5" id="KW-0694">RNA-binding</keyword>
<sequence>MKAVPLKAFPRSQTRRSGARKVRAAGHVPAIIYGRHTQPKPLQVPVKDLEKLLQHTVAENILVDLDVEGDERPRRLALLQDIQRHPLSGAILHVDFHEVAENEKVTVYVPVETVGEAIGVKTGGGILEHVLFRVKVRALPRDLPEQIVVDVTNLQAGQTIHLGELPVPPGVEVLGEKTAPVITVAVPRGEEAEAAAQAGAPAEAGAVEMIREKKEETPAAETKEKPEAKDKKKEK</sequence>
<dbReference type="NCBIfam" id="TIGR00731">
    <property type="entry name" value="bL25_bact_ctc"/>
    <property type="match status" value="1"/>
</dbReference>
<dbReference type="PANTHER" id="PTHR33284:SF1">
    <property type="entry name" value="RIBOSOMAL PROTEIN L25_GLN-TRNA SYNTHETASE, ANTI-CODON-BINDING DOMAIN-CONTAINING PROTEIN"/>
    <property type="match status" value="1"/>
</dbReference>
<protein>
    <recommendedName>
        <fullName evidence="5">Large ribosomal subunit protein bL25</fullName>
    </recommendedName>
    <alternativeName>
        <fullName evidence="5">General stress protein CTC</fullName>
    </alternativeName>
</protein>
<dbReference type="GO" id="GO:0022625">
    <property type="term" value="C:cytosolic large ribosomal subunit"/>
    <property type="evidence" value="ECO:0007669"/>
    <property type="project" value="TreeGrafter"/>
</dbReference>
<dbReference type="GO" id="GO:0008097">
    <property type="term" value="F:5S rRNA binding"/>
    <property type="evidence" value="ECO:0007669"/>
    <property type="project" value="InterPro"/>
</dbReference>
<dbReference type="Pfam" id="PF14693">
    <property type="entry name" value="Ribosomal_TL5_C"/>
    <property type="match status" value="1"/>
</dbReference>
<dbReference type="GO" id="GO:0006412">
    <property type="term" value="P:translation"/>
    <property type="evidence" value="ECO:0007669"/>
    <property type="project" value="UniProtKB-UniRule"/>
</dbReference>
<proteinExistence type="inferred from homology"/>
<feature type="compositionally biased region" description="Low complexity" evidence="6">
    <location>
        <begin position="194"/>
        <end position="208"/>
    </location>
</feature>
<dbReference type="HAMAP" id="MF_01334">
    <property type="entry name" value="Ribosomal_bL25_CTC"/>
    <property type="match status" value="1"/>
</dbReference>
<dbReference type="Gene3D" id="2.170.120.20">
    <property type="entry name" value="Ribosomal protein L25, beta domain"/>
    <property type="match status" value="1"/>
</dbReference>
<dbReference type="InterPro" id="IPR001021">
    <property type="entry name" value="Ribosomal_bL25_long"/>
</dbReference>
<dbReference type="PANTHER" id="PTHR33284">
    <property type="entry name" value="RIBOSOMAL PROTEIN L25/GLN-TRNA SYNTHETASE, ANTI-CODON-BINDING DOMAIN-CONTAINING PROTEIN"/>
    <property type="match status" value="1"/>
</dbReference>
<dbReference type="InterPro" id="IPR037121">
    <property type="entry name" value="Ribosomal_bL25_C"/>
</dbReference>
<comment type="similarity">
    <text evidence="5">Belongs to the bacterial ribosomal protein bL25 family. CTC subfamily.</text>
</comment>
<evidence type="ECO:0000313" key="9">
    <source>
        <dbReference type="EMBL" id="NGO40223.1"/>
    </source>
</evidence>
<dbReference type="InterPro" id="IPR011035">
    <property type="entry name" value="Ribosomal_bL25/Gln-tRNA_synth"/>
</dbReference>
<evidence type="ECO:0000256" key="5">
    <source>
        <dbReference type="HAMAP-Rule" id="MF_01334"/>
    </source>
</evidence>
<dbReference type="InterPro" id="IPR020057">
    <property type="entry name" value="Ribosomal_bL25_b-dom"/>
</dbReference>
<evidence type="ECO:0000259" key="8">
    <source>
        <dbReference type="Pfam" id="PF14693"/>
    </source>
</evidence>
<dbReference type="GO" id="GO:0003735">
    <property type="term" value="F:structural constituent of ribosome"/>
    <property type="evidence" value="ECO:0007669"/>
    <property type="project" value="InterPro"/>
</dbReference>
<reference evidence="9 10" key="1">
    <citation type="submission" date="2020-02" db="EMBL/GenBank/DDBJ databases">
        <title>Draft genome sequence of Limisphaera ngatamarikiensis NGM72.4T, a thermophilic Verrucomicrobia grouped in subdivision 3.</title>
        <authorList>
            <person name="Carere C.R."/>
            <person name="Steen J."/>
            <person name="Hugenholtz P."/>
            <person name="Stott M.B."/>
        </authorList>
    </citation>
    <scope>NUCLEOTIDE SEQUENCE [LARGE SCALE GENOMIC DNA]</scope>
    <source>
        <strain evidence="9 10">NGM72.4</strain>
    </source>
</reference>
<feature type="region of interest" description="Disordered" evidence="6">
    <location>
        <begin position="1"/>
        <end position="20"/>
    </location>
</feature>